<dbReference type="GO" id="GO:0000460">
    <property type="term" value="P:maturation of 5.8S rRNA"/>
    <property type="evidence" value="ECO:0007669"/>
    <property type="project" value="TreeGrafter"/>
</dbReference>
<protein>
    <recommendedName>
        <fullName evidence="2">RRP15-like protein</fullName>
    </recommendedName>
</protein>
<evidence type="ECO:0000313" key="4">
    <source>
        <dbReference type="EMBL" id="GAA35501.2"/>
    </source>
</evidence>
<gene>
    <name evidence="4" type="ORF">CLF_100991</name>
</gene>
<dbReference type="GO" id="GO:0030687">
    <property type="term" value="C:preribosome, large subunit precursor"/>
    <property type="evidence" value="ECO:0007669"/>
    <property type="project" value="TreeGrafter"/>
</dbReference>
<reference key="2">
    <citation type="submission" date="2011-10" db="EMBL/GenBank/DDBJ databases">
        <title>The genome and transcriptome sequence of Clonorchis sinensis provide insights into the carcinogenic liver fluke.</title>
        <authorList>
            <person name="Wang X."/>
            <person name="Huang Y."/>
            <person name="Chen W."/>
            <person name="Liu H."/>
            <person name="Guo L."/>
            <person name="Chen Y."/>
            <person name="Luo F."/>
            <person name="Zhou W."/>
            <person name="Sun J."/>
            <person name="Mao Q."/>
            <person name="Liang P."/>
            <person name="Zhou C."/>
            <person name="Tian Y."/>
            <person name="Men J."/>
            <person name="Lv X."/>
            <person name="Huang L."/>
            <person name="Zhou J."/>
            <person name="Hu Y."/>
            <person name="Li R."/>
            <person name="Zhang F."/>
            <person name="Lei H."/>
            <person name="Li X."/>
            <person name="Hu X."/>
            <person name="Liang C."/>
            <person name="Xu J."/>
            <person name="Wu Z."/>
            <person name="Yu X."/>
        </authorList>
    </citation>
    <scope>NUCLEOTIDE SEQUENCE</scope>
    <source>
        <strain>Henan</strain>
    </source>
</reference>
<evidence type="ECO:0000256" key="1">
    <source>
        <dbReference type="ARBA" id="ARBA00007462"/>
    </source>
</evidence>
<feature type="compositionally biased region" description="Polar residues" evidence="3">
    <location>
        <begin position="167"/>
        <end position="177"/>
    </location>
</feature>
<dbReference type="AlphaFoldDB" id="H2KNY6"/>
<reference evidence="4" key="1">
    <citation type="journal article" date="2011" name="Genome Biol.">
        <title>The draft genome of the carcinogenic human liver fluke Clonorchis sinensis.</title>
        <authorList>
            <person name="Wang X."/>
            <person name="Chen W."/>
            <person name="Huang Y."/>
            <person name="Sun J."/>
            <person name="Men J."/>
            <person name="Liu H."/>
            <person name="Luo F."/>
            <person name="Guo L."/>
            <person name="Lv X."/>
            <person name="Deng C."/>
            <person name="Zhou C."/>
            <person name="Fan Y."/>
            <person name="Li X."/>
            <person name="Huang L."/>
            <person name="Hu Y."/>
            <person name="Liang C."/>
            <person name="Hu X."/>
            <person name="Xu J."/>
            <person name="Yu X."/>
        </authorList>
    </citation>
    <scope>NUCLEOTIDE SEQUENCE [LARGE SCALE GENOMIC DNA]</scope>
    <source>
        <strain evidence="4">Henan</strain>
    </source>
</reference>
<keyword evidence="5" id="KW-1185">Reference proteome</keyword>
<dbReference type="InterPro" id="IPR012459">
    <property type="entry name" value="Rrp15"/>
</dbReference>
<dbReference type="PANTHER" id="PTHR13245:SF14">
    <property type="entry name" value="RRP15-LIKE PROTEIN"/>
    <property type="match status" value="1"/>
</dbReference>
<evidence type="ECO:0000313" key="5">
    <source>
        <dbReference type="Proteomes" id="UP000008909"/>
    </source>
</evidence>
<dbReference type="PANTHER" id="PTHR13245">
    <property type="entry name" value="RRP15-LIKE PROTEIN"/>
    <property type="match status" value="1"/>
</dbReference>
<evidence type="ECO:0000256" key="2">
    <source>
        <dbReference type="ARBA" id="ARBA00017475"/>
    </source>
</evidence>
<accession>H2KNY6</accession>
<dbReference type="Proteomes" id="UP000008909">
    <property type="component" value="Unassembled WGS sequence"/>
</dbReference>
<evidence type="ECO:0000256" key="3">
    <source>
        <dbReference type="SAM" id="MobiDB-lite"/>
    </source>
</evidence>
<dbReference type="Pfam" id="PF07890">
    <property type="entry name" value="Rrp15p"/>
    <property type="match status" value="1"/>
</dbReference>
<comment type="similarity">
    <text evidence="1">Belongs to the RRP15 family.</text>
</comment>
<feature type="region of interest" description="Disordered" evidence="3">
    <location>
        <begin position="162"/>
        <end position="193"/>
    </location>
</feature>
<dbReference type="GO" id="GO:0000470">
    <property type="term" value="P:maturation of LSU-rRNA"/>
    <property type="evidence" value="ECO:0007669"/>
    <property type="project" value="TreeGrafter"/>
</dbReference>
<proteinExistence type="inferred from homology"/>
<name>H2KNY6_CLOSI</name>
<dbReference type="EMBL" id="DF142861">
    <property type="protein sequence ID" value="GAA35501.2"/>
    <property type="molecule type" value="Genomic_DNA"/>
</dbReference>
<sequence>MSYRALADVVHKILEETIPLGKHPILALAKTDQEKQKAKGCLQVTDDENSSVVSTAERRRWLREAYKKPQAAAGIRQTILTLNNPPSEQSGTKEEVEWEHARERRLRLQATRGIVALFNSVRQHQSSISSQLDNSDLLETQKERILTEITTSDFLDRLSAGLPKSKLSGSNPASSTAEGEHQHTKAHPVSQKGTKRTLEVALCCTGQSAIRRSRETVPASWIESVSIFRNPARTKCDKHRGISLTPSYHNDISLDLRGRVHPITVRIVRLLDLATPDGGSDISSGAQQRMSWTCSWNRQIHNEVISRRVLVEERRRKSDLREDVLLTCLISSIHRYTGFRLNNPYPARRFESLRYYVQKSKQIYTKYLNVHVCGVNKCEFCHWSTQCKVRTPNNVKCTGDTHTPVNCLRPPPTRKKLPRFTIRRTDPDKSKPSEKRLIRSFKWNASTITAKNTTQCLRHEPMLHSILTSPVQSGSNTSACGVHISRCVVRQDTVNRSYRKSLSPQLLRPAQCRKPSLPRVVVLTQERPKSTPTDSPTFDEAHNAPSVRRLFVDYRTPVKLMHEATTIQLENFTQEWESLDKQPLRCVSSMHTHKCASQCGSVNAGDPLKKCTSAMAKPNRLHYQASGKVPKFSKIFRLIRGTPTKLSLEHLRNCSFEHRVCVALRTTVKEPLHTPEHIHRLAPTESHSSESRSLNGLSPAYSISRLFRYILERNTVSFRYQRALPTSTVCYIPMQILLNTMDNNSHTSFPAIDQMITDPSSIVISDLGEILHPLVFSHHSNMMMMCAAAAISRVETVTSSMTAPNVLLKFTGIHQVLQNQCSTEHLNPVETITPPMTAPTCVHRFTGIRQVLQSQVSVVYIKSGFLMAPIITAKFLHHIQPIQKVSVILDDIRIVHKLPNSSQVLPRTLDAQRPVTFTVARYRTNLTGRLGNLCFDRWFEPQMHSTCKPLIPHPLFEMIVSTRSIRSGFSVKLILGHASVYKWSIDENLVVHSTNCPTQQIPACRSSEHGFERMTTVLERIGLLDSVHVWYQYVLPKTWSVAQARLKMVNNNVVECGCPHLKLMRTEDSFVEKDKGSDHRLLSVANCLNQFLCYTSSVNTEWDAALDRSSLTSTGFMDVDVPKECSNKLLEFDEVLQCSIQGLAIELKYLHRRGILPFRVENDGAWGTWLYLSSRIAFRWNDIERMFQLKDALQQI</sequence>
<organism evidence="4 5">
    <name type="scientific">Clonorchis sinensis</name>
    <name type="common">Chinese liver fluke</name>
    <dbReference type="NCBI Taxonomy" id="79923"/>
    <lineage>
        <taxon>Eukaryota</taxon>
        <taxon>Metazoa</taxon>
        <taxon>Spiralia</taxon>
        <taxon>Lophotrochozoa</taxon>
        <taxon>Platyhelminthes</taxon>
        <taxon>Trematoda</taxon>
        <taxon>Digenea</taxon>
        <taxon>Opisthorchiida</taxon>
        <taxon>Opisthorchiata</taxon>
        <taxon>Opisthorchiidae</taxon>
        <taxon>Clonorchis</taxon>
    </lineage>
</organism>